<proteinExistence type="predicted"/>
<comment type="caution">
    <text evidence="2">The sequence shown here is derived from an EMBL/GenBank/DDBJ whole genome shotgun (WGS) entry which is preliminary data.</text>
</comment>
<feature type="chain" id="PRO_5047401092" description="Peptidase inhibitor family I36" evidence="1">
    <location>
        <begin position="30"/>
        <end position="157"/>
    </location>
</feature>
<dbReference type="EMBL" id="BSDI01000007">
    <property type="protein sequence ID" value="GLH96346.1"/>
    <property type="molecule type" value="Genomic_DNA"/>
</dbReference>
<keyword evidence="3" id="KW-1185">Reference proteome</keyword>
<name>A0ABQ5QR60_9ACTN</name>
<sequence length="157" mass="16728">MLHKGFRALAAVLLMAGALMVVLAQPASAKPADAGALAVDPSCPSGYFCVWFLEGYGTPKWQDIDNDSDWHNGMGSLADGTIADDDRSWANNGVPCAGCDHVRVYQDINQSGGVTLCIHRGQWLDMDSGTAPWIAADRGSSHRWGGECLAGEPHIPF</sequence>
<evidence type="ECO:0000313" key="3">
    <source>
        <dbReference type="Proteomes" id="UP001144280"/>
    </source>
</evidence>
<organism evidence="2 3">
    <name type="scientific">Phytohabitans aurantiacus</name>
    <dbReference type="NCBI Taxonomy" id="3016789"/>
    <lineage>
        <taxon>Bacteria</taxon>
        <taxon>Bacillati</taxon>
        <taxon>Actinomycetota</taxon>
        <taxon>Actinomycetes</taxon>
        <taxon>Micromonosporales</taxon>
        <taxon>Micromonosporaceae</taxon>
    </lineage>
</organism>
<reference evidence="2" key="1">
    <citation type="submission" date="2022-12" db="EMBL/GenBank/DDBJ databases">
        <title>New Phytohabitans aurantiacus sp. RD004123 nov., an actinomycete isolated from soil.</title>
        <authorList>
            <person name="Triningsih D.W."/>
            <person name="Harunari E."/>
            <person name="Igarashi Y."/>
        </authorList>
    </citation>
    <scope>NUCLEOTIDE SEQUENCE</scope>
    <source>
        <strain evidence="2">RD004123</strain>
    </source>
</reference>
<evidence type="ECO:0008006" key="4">
    <source>
        <dbReference type="Google" id="ProtNLM"/>
    </source>
</evidence>
<dbReference type="RefSeq" id="WP_281893541.1">
    <property type="nucleotide sequence ID" value="NZ_BSDI01000007.1"/>
</dbReference>
<protein>
    <recommendedName>
        <fullName evidence="4">Peptidase inhibitor family I36</fullName>
    </recommendedName>
</protein>
<evidence type="ECO:0000256" key="1">
    <source>
        <dbReference type="SAM" id="SignalP"/>
    </source>
</evidence>
<evidence type="ECO:0000313" key="2">
    <source>
        <dbReference type="EMBL" id="GLH96346.1"/>
    </source>
</evidence>
<accession>A0ABQ5QR60</accession>
<keyword evidence="1" id="KW-0732">Signal</keyword>
<gene>
    <name evidence="2" type="ORF">Pa4123_16200</name>
</gene>
<feature type="signal peptide" evidence="1">
    <location>
        <begin position="1"/>
        <end position="29"/>
    </location>
</feature>
<dbReference type="Proteomes" id="UP001144280">
    <property type="component" value="Unassembled WGS sequence"/>
</dbReference>
<dbReference type="Pfam" id="PF03995">
    <property type="entry name" value="Inhibitor_I36"/>
    <property type="match status" value="1"/>
</dbReference>